<gene>
    <name evidence="7" type="ORF">NAEGRDRAFT_60329</name>
</gene>
<dbReference type="InterPro" id="IPR048254">
    <property type="entry name" value="CDP_ALCOHOL_P_TRANSF_CS"/>
</dbReference>
<accession>D2V451</accession>
<evidence type="ECO:0000256" key="5">
    <source>
        <dbReference type="RuleBase" id="RU003750"/>
    </source>
</evidence>
<feature type="transmembrane region" description="Helical" evidence="6">
    <location>
        <begin position="21"/>
        <end position="41"/>
    </location>
</feature>
<keyword evidence="8" id="KW-1185">Reference proteome</keyword>
<dbReference type="STRING" id="5762.D2V451"/>
<organism evidence="8">
    <name type="scientific">Naegleria gruberi</name>
    <name type="common">Amoeba</name>
    <dbReference type="NCBI Taxonomy" id="5762"/>
    <lineage>
        <taxon>Eukaryota</taxon>
        <taxon>Discoba</taxon>
        <taxon>Heterolobosea</taxon>
        <taxon>Tetramitia</taxon>
        <taxon>Eutetramitia</taxon>
        <taxon>Vahlkampfiidae</taxon>
        <taxon>Naegleria</taxon>
    </lineage>
</organism>
<dbReference type="Proteomes" id="UP000006671">
    <property type="component" value="Unassembled WGS sequence"/>
</dbReference>
<dbReference type="GO" id="GO:0016020">
    <property type="term" value="C:membrane"/>
    <property type="evidence" value="ECO:0007669"/>
    <property type="project" value="UniProtKB-SubCell"/>
</dbReference>
<dbReference type="GeneID" id="8848389"/>
<dbReference type="PANTHER" id="PTHR10414">
    <property type="entry name" value="ETHANOLAMINEPHOSPHOTRANSFERASE"/>
    <property type="match status" value="1"/>
</dbReference>
<dbReference type="InterPro" id="IPR043130">
    <property type="entry name" value="CDP-OH_PTrfase_TM_dom"/>
</dbReference>
<evidence type="ECO:0000256" key="1">
    <source>
        <dbReference type="ARBA" id="ARBA00004370"/>
    </source>
</evidence>
<evidence type="ECO:0000313" key="8">
    <source>
        <dbReference type="Proteomes" id="UP000006671"/>
    </source>
</evidence>
<feature type="transmembrane region" description="Helical" evidence="6">
    <location>
        <begin position="150"/>
        <end position="176"/>
    </location>
</feature>
<feature type="transmembrane region" description="Helical" evidence="6">
    <location>
        <begin position="215"/>
        <end position="235"/>
    </location>
</feature>
<reference evidence="7 8" key="1">
    <citation type="journal article" date="2010" name="Cell">
        <title>The genome of Naegleria gruberi illuminates early eukaryotic versatility.</title>
        <authorList>
            <person name="Fritz-Laylin L.K."/>
            <person name="Prochnik S.E."/>
            <person name="Ginger M.L."/>
            <person name="Dacks J.B."/>
            <person name="Carpenter M.L."/>
            <person name="Field M.C."/>
            <person name="Kuo A."/>
            <person name="Paredez A."/>
            <person name="Chapman J."/>
            <person name="Pham J."/>
            <person name="Shu S."/>
            <person name="Neupane R."/>
            <person name="Cipriano M."/>
            <person name="Mancuso J."/>
            <person name="Tu H."/>
            <person name="Salamov A."/>
            <person name="Lindquist E."/>
            <person name="Shapiro H."/>
            <person name="Lucas S."/>
            <person name="Grigoriev I.V."/>
            <person name="Cande W.Z."/>
            <person name="Fulton C."/>
            <person name="Rokhsar D.S."/>
            <person name="Dawson S.C."/>
        </authorList>
    </citation>
    <scope>NUCLEOTIDE SEQUENCE [LARGE SCALE GENOMIC DNA]</scope>
    <source>
        <strain evidence="7 8">NEG-M</strain>
    </source>
</reference>
<proteinExistence type="inferred from homology"/>
<dbReference type="InterPro" id="IPR014472">
    <property type="entry name" value="CHOPT"/>
</dbReference>
<dbReference type="Pfam" id="PF01066">
    <property type="entry name" value="CDP-OH_P_transf"/>
    <property type="match status" value="1"/>
</dbReference>
<dbReference type="OMA" id="HRTILIF"/>
<dbReference type="EMBL" id="GG738851">
    <property type="protein sequence ID" value="EFC48459.1"/>
    <property type="molecule type" value="Genomic_DNA"/>
</dbReference>
<dbReference type="VEuPathDB" id="AmoebaDB:NAEGRDRAFT_60329"/>
<feature type="transmembrane region" description="Helical" evidence="6">
    <location>
        <begin position="291"/>
        <end position="312"/>
    </location>
</feature>
<dbReference type="eggNOG" id="KOG2877">
    <property type="taxonomic scope" value="Eukaryota"/>
</dbReference>
<keyword evidence="6" id="KW-0812">Transmembrane</keyword>
<comment type="subcellular location">
    <subcellularLocation>
        <location evidence="1">Membrane</location>
    </subcellularLocation>
</comment>
<feature type="transmembrane region" description="Helical" evidence="6">
    <location>
        <begin position="111"/>
        <end position="130"/>
    </location>
</feature>
<name>D2V451_NAEGR</name>
<dbReference type="PROSITE" id="PS00379">
    <property type="entry name" value="CDP_ALCOHOL_P_TRANSF"/>
    <property type="match status" value="1"/>
</dbReference>
<protein>
    <submittedName>
        <fullName evidence="7">Predicted protein</fullName>
    </submittedName>
</protein>
<dbReference type="InParanoid" id="D2V451"/>
<evidence type="ECO:0000313" key="7">
    <source>
        <dbReference type="EMBL" id="EFC48459.1"/>
    </source>
</evidence>
<dbReference type="KEGG" id="ngr:NAEGRDRAFT_60329"/>
<feature type="transmembrane region" description="Helical" evidence="6">
    <location>
        <begin position="256"/>
        <end position="285"/>
    </location>
</feature>
<sequence>MQPYWEYCAKLIPNNVAPNTVTLLGFLGVILGWIILIYYNINLENQVPSIVYLLNGIFLFYYQTMDAIDGKHARNTKNSSALGELFDHGLDALIGYFQCIILVSSCDLGNSYYSIIVIILYYMTSMMMIWEDYVTDEMRFGKFNSPTEAIMFAIFILFYTFIMGQSSWSTVVFTIYRNDNNIIYYYLFKLFTNNNNTDNITNTIINNNNILNIQFNYLIITIATLLGASIIINNIKTVLKFASHSTRKRSHRTILIFARVCGALAPSWFIIMLPTLLLSITCFIFNDNSNIMIILMHSCLLFIITCYIHMAYHVIHQVCSTLNIHAFKVKPKNN</sequence>
<evidence type="ECO:0000256" key="4">
    <source>
        <dbReference type="ARBA" id="ARBA00023136"/>
    </source>
</evidence>
<evidence type="ECO:0000256" key="6">
    <source>
        <dbReference type="SAM" id="Phobius"/>
    </source>
</evidence>
<keyword evidence="4 6" id="KW-0472">Membrane</keyword>
<dbReference type="InterPro" id="IPR000462">
    <property type="entry name" value="CDP-OH_P_trans"/>
</dbReference>
<dbReference type="OrthoDB" id="196717at2759"/>
<comment type="similarity">
    <text evidence="2 5">Belongs to the CDP-alcohol phosphatidyltransferase class-I family.</text>
</comment>
<feature type="transmembrane region" description="Helical" evidence="6">
    <location>
        <begin position="47"/>
        <end position="64"/>
    </location>
</feature>
<evidence type="ECO:0000256" key="3">
    <source>
        <dbReference type="ARBA" id="ARBA00022679"/>
    </source>
</evidence>
<dbReference type="RefSeq" id="XP_002681203.1">
    <property type="nucleotide sequence ID" value="XM_002681157.1"/>
</dbReference>
<dbReference type="PANTHER" id="PTHR10414:SF37">
    <property type="entry name" value="BB IN A BOXCAR, ISOFORM C"/>
    <property type="match status" value="1"/>
</dbReference>
<dbReference type="GO" id="GO:0016780">
    <property type="term" value="F:phosphotransferase activity, for other substituted phosphate groups"/>
    <property type="evidence" value="ECO:0007669"/>
    <property type="project" value="InterPro"/>
</dbReference>
<keyword evidence="6" id="KW-1133">Transmembrane helix</keyword>
<keyword evidence="3 5" id="KW-0808">Transferase</keyword>
<evidence type="ECO:0000256" key="2">
    <source>
        <dbReference type="ARBA" id="ARBA00010441"/>
    </source>
</evidence>
<dbReference type="AlphaFoldDB" id="D2V451"/>
<dbReference type="Gene3D" id="1.20.120.1760">
    <property type="match status" value="1"/>
</dbReference>
<dbReference type="GO" id="GO:0008654">
    <property type="term" value="P:phospholipid biosynthetic process"/>
    <property type="evidence" value="ECO:0007669"/>
    <property type="project" value="InterPro"/>
</dbReference>